<keyword evidence="2" id="KW-1185">Reference proteome</keyword>
<dbReference type="AlphaFoldDB" id="A0A8J2BM62"/>
<sequence>MACTGNRGWASGTHTNFFTKARLPRNEASRGFARDSQSFDRPELCISWSFTEAYRSKGKSPLGEAKILPSRSLQLRS</sequence>
<comment type="caution">
    <text evidence="1">The sequence shown here is derived from an EMBL/GenBank/DDBJ whole genome shotgun (WGS) entry which is preliminary data.</text>
</comment>
<accession>A0A8J2BM62</accession>
<gene>
    <name evidence="1" type="ORF">MPNT_100016</name>
</gene>
<proteinExistence type="predicted"/>
<evidence type="ECO:0000313" key="1">
    <source>
        <dbReference type="EMBL" id="CAF0691348.1"/>
    </source>
</evidence>
<evidence type="ECO:0000313" key="2">
    <source>
        <dbReference type="Proteomes" id="UP000663859"/>
    </source>
</evidence>
<protein>
    <submittedName>
        <fullName evidence="1">Uncharacterized protein</fullName>
    </submittedName>
</protein>
<dbReference type="EMBL" id="CAJNOB010000002">
    <property type="protein sequence ID" value="CAF0691348.1"/>
    <property type="molecule type" value="Genomic_DNA"/>
</dbReference>
<name>A0A8J2BM62_9BACT</name>
<organism evidence="1 2">
    <name type="scientific">Candidatus Methylacidithermus pantelleriae</name>
    <dbReference type="NCBI Taxonomy" id="2744239"/>
    <lineage>
        <taxon>Bacteria</taxon>
        <taxon>Pseudomonadati</taxon>
        <taxon>Verrucomicrobiota</taxon>
        <taxon>Methylacidiphilae</taxon>
        <taxon>Methylacidiphilales</taxon>
        <taxon>Methylacidiphilaceae</taxon>
        <taxon>Candidatus Methylacidithermus</taxon>
    </lineage>
</organism>
<dbReference type="Proteomes" id="UP000663859">
    <property type="component" value="Unassembled WGS sequence"/>
</dbReference>
<reference evidence="1" key="1">
    <citation type="submission" date="2021-02" db="EMBL/GenBank/DDBJ databases">
        <authorList>
            <person name="Cremers G."/>
            <person name="Picone N."/>
        </authorList>
    </citation>
    <scope>NUCLEOTIDE SEQUENCE</scope>
    <source>
        <strain evidence="1">PQ17</strain>
    </source>
</reference>